<dbReference type="Proteomes" id="UP000828390">
    <property type="component" value="Unassembled WGS sequence"/>
</dbReference>
<protein>
    <submittedName>
        <fullName evidence="1">Uncharacterized protein</fullName>
    </submittedName>
</protein>
<dbReference type="AlphaFoldDB" id="A0A9D4D6Y6"/>
<keyword evidence="2" id="KW-1185">Reference proteome</keyword>
<sequence>MMSDTDFLLRFDTFCLFLDSENPPLQPHTHQLVVKVSTNDCASQYCILTMIEPSTQAILFRKLDPNRDPVDIMTFLQRDSTTTDGMTPHTVMFEPINQLNKHTEDRKTARTCRK</sequence>
<reference evidence="1" key="1">
    <citation type="journal article" date="2019" name="bioRxiv">
        <title>The Genome of the Zebra Mussel, Dreissena polymorpha: A Resource for Invasive Species Research.</title>
        <authorList>
            <person name="McCartney M.A."/>
            <person name="Auch B."/>
            <person name="Kono T."/>
            <person name="Mallez S."/>
            <person name="Zhang Y."/>
            <person name="Obille A."/>
            <person name="Becker A."/>
            <person name="Abrahante J.E."/>
            <person name="Garbe J."/>
            <person name="Badalamenti J.P."/>
            <person name="Herman A."/>
            <person name="Mangelson H."/>
            <person name="Liachko I."/>
            <person name="Sullivan S."/>
            <person name="Sone E.D."/>
            <person name="Koren S."/>
            <person name="Silverstein K.A.T."/>
            <person name="Beckman K.B."/>
            <person name="Gohl D.M."/>
        </authorList>
    </citation>
    <scope>NUCLEOTIDE SEQUENCE</scope>
    <source>
        <strain evidence="1">Duluth1</strain>
        <tissue evidence="1">Whole animal</tissue>
    </source>
</reference>
<evidence type="ECO:0000313" key="2">
    <source>
        <dbReference type="Proteomes" id="UP000828390"/>
    </source>
</evidence>
<proteinExistence type="predicted"/>
<name>A0A9D4D6Y6_DREPO</name>
<comment type="caution">
    <text evidence="1">The sequence shown here is derived from an EMBL/GenBank/DDBJ whole genome shotgun (WGS) entry which is preliminary data.</text>
</comment>
<organism evidence="1 2">
    <name type="scientific">Dreissena polymorpha</name>
    <name type="common">Zebra mussel</name>
    <name type="synonym">Mytilus polymorpha</name>
    <dbReference type="NCBI Taxonomy" id="45954"/>
    <lineage>
        <taxon>Eukaryota</taxon>
        <taxon>Metazoa</taxon>
        <taxon>Spiralia</taxon>
        <taxon>Lophotrochozoa</taxon>
        <taxon>Mollusca</taxon>
        <taxon>Bivalvia</taxon>
        <taxon>Autobranchia</taxon>
        <taxon>Heteroconchia</taxon>
        <taxon>Euheterodonta</taxon>
        <taxon>Imparidentia</taxon>
        <taxon>Neoheterodontei</taxon>
        <taxon>Myida</taxon>
        <taxon>Dreissenoidea</taxon>
        <taxon>Dreissenidae</taxon>
        <taxon>Dreissena</taxon>
    </lineage>
</organism>
<reference evidence="1" key="2">
    <citation type="submission" date="2020-11" db="EMBL/GenBank/DDBJ databases">
        <authorList>
            <person name="McCartney M.A."/>
            <person name="Auch B."/>
            <person name="Kono T."/>
            <person name="Mallez S."/>
            <person name="Becker A."/>
            <person name="Gohl D.M."/>
            <person name="Silverstein K.A.T."/>
            <person name="Koren S."/>
            <person name="Bechman K.B."/>
            <person name="Herman A."/>
            <person name="Abrahante J.E."/>
            <person name="Garbe J."/>
        </authorList>
    </citation>
    <scope>NUCLEOTIDE SEQUENCE</scope>
    <source>
        <strain evidence="1">Duluth1</strain>
        <tissue evidence="1">Whole animal</tissue>
    </source>
</reference>
<dbReference type="EMBL" id="JAIWYP010000011">
    <property type="protein sequence ID" value="KAH3740281.1"/>
    <property type="molecule type" value="Genomic_DNA"/>
</dbReference>
<evidence type="ECO:0000313" key="1">
    <source>
        <dbReference type="EMBL" id="KAH3740281.1"/>
    </source>
</evidence>
<accession>A0A9D4D6Y6</accession>
<gene>
    <name evidence="1" type="ORF">DPMN_046983</name>
</gene>